<dbReference type="PANTHER" id="PTHR30221">
    <property type="entry name" value="SMALL-CONDUCTANCE MECHANOSENSITIVE CHANNEL"/>
    <property type="match status" value="1"/>
</dbReference>
<comment type="function">
    <text evidence="5">Mechanosensitive channel that participates in the regulation of osmotic pressure changes within the cell, opening in response to stretch forces in the membrane lipid bilayer, without the need for other proteins. Contributes to normal resistance to hypoosmotic shock. Forms an ion channel of 1.0 nanosiemens conductance with a slight preference for anions.</text>
</comment>
<keyword evidence="8" id="KW-1185">Reference proteome</keyword>
<dbReference type="Gene3D" id="2.30.30.60">
    <property type="match status" value="1"/>
</dbReference>
<name>A0A4R6DS63_9RHOO</name>
<dbReference type="OrthoDB" id="8685113at2"/>
<dbReference type="InterPro" id="IPR010920">
    <property type="entry name" value="LSM_dom_sf"/>
</dbReference>
<dbReference type="Gene3D" id="1.10.287.1260">
    <property type="match status" value="1"/>
</dbReference>
<evidence type="ECO:0000313" key="8">
    <source>
        <dbReference type="Proteomes" id="UP000295129"/>
    </source>
</evidence>
<dbReference type="EMBL" id="SNVV01000017">
    <property type="protein sequence ID" value="TDN47930.1"/>
    <property type="molecule type" value="Genomic_DNA"/>
</dbReference>
<accession>A0A4R6DS63</accession>
<dbReference type="AlphaFoldDB" id="A0A4R6DS63"/>
<dbReference type="InterPro" id="IPR045275">
    <property type="entry name" value="MscS_archaea/bacteria_type"/>
</dbReference>
<proteinExistence type="inferred from homology"/>
<feature type="transmembrane region" description="Helical" evidence="5">
    <location>
        <begin position="63"/>
        <end position="85"/>
    </location>
</feature>
<comment type="similarity">
    <text evidence="5">Belongs to the MscS (TC 1.A.23) family.</text>
</comment>
<dbReference type="SUPFAM" id="SSF50182">
    <property type="entry name" value="Sm-like ribonucleoproteins"/>
    <property type="match status" value="1"/>
</dbReference>
<keyword evidence="5" id="KW-0407">Ion channel</keyword>
<keyword evidence="3 5" id="KW-1133">Transmembrane helix</keyword>
<comment type="subcellular location">
    <subcellularLocation>
        <location evidence="5">Cell inner membrane</location>
        <topology evidence="5">Multi-pass membrane protein</topology>
    </subcellularLocation>
    <subcellularLocation>
        <location evidence="1">Membrane</location>
    </subcellularLocation>
</comment>
<dbReference type="RefSeq" id="WP_133593893.1">
    <property type="nucleotide sequence ID" value="NZ_SNVV01000017.1"/>
</dbReference>
<reference evidence="7 8" key="1">
    <citation type="submission" date="2019-03" db="EMBL/GenBank/DDBJ databases">
        <title>Genomic Encyclopedia of Type Strains, Phase IV (KMG-IV): sequencing the most valuable type-strain genomes for metagenomic binning, comparative biology and taxonomic classification.</title>
        <authorList>
            <person name="Goeker M."/>
        </authorList>
    </citation>
    <scope>NUCLEOTIDE SEQUENCE [LARGE SCALE GENOMIC DNA]</scope>
    <source>
        <strain evidence="7 8">DSM 12121</strain>
    </source>
</reference>
<dbReference type="InterPro" id="IPR023408">
    <property type="entry name" value="MscS_beta-dom_sf"/>
</dbReference>
<keyword evidence="5" id="KW-0997">Cell inner membrane</keyword>
<evidence type="ECO:0000256" key="2">
    <source>
        <dbReference type="ARBA" id="ARBA00022692"/>
    </source>
</evidence>
<keyword evidence="5" id="KW-1003">Cell membrane</keyword>
<keyword evidence="2 5" id="KW-0812">Transmembrane</keyword>
<evidence type="ECO:0000256" key="3">
    <source>
        <dbReference type="ARBA" id="ARBA00022989"/>
    </source>
</evidence>
<evidence type="ECO:0000259" key="6">
    <source>
        <dbReference type="Pfam" id="PF00924"/>
    </source>
</evidence>
<protein>
    <recommendedName>
        <fullName evidence="5">Small-conductance mechanosensitive channel</fullName>
    </recommendedName>
</protein>
<feature type="transmembrane region" description="Helical" evidence="5">
    <location>
        <begin position="18"/>
        <end position="36"/>
    </location>
</feature>
<organism evidence="7 8">
    <name type="scientific">Azoarcus indigens</name>
    <dbReference type="NCBI Taxonomy" id="29545"/>
    <lineage>
        <taxon>Bacteria</taxon>
        <taxon>Pseudomonadati</taxon>
        <taxon>Pseudomonadota</taxon>
        <taxon>Betaproteobacteria</taxon>
        <taxon>Rhodocyclales</taxon>
        <taxon>Zoogloeaceae</taxon>
        <taxon>Azoarcus</taxon>
    </lineage>
</organism>
<dbReference type="InterPro" id="IPR006685">
    <property type="entry name" value="MscS_channel_2nd"/>
</dbReference>
<comment type="caution">
    <text evidence="5">Lacks conserved residue(s) required for the propagation of feature annotation.</text>
</comment>
<evidence type="ECO:0000256" key="4">
    <source>
        <dbReference type="ARBA" id="ARBA00023136"/>
    </source>
</evidence>
<dbReference type="Proteomes" id="UP000295129">
    <property type="component" value="Unassembled WGS sequence"/>
</dbReference>
<keyword evidence="5" id="KW-0813">Transport</keyword>
<evidence type="ECO:0000313" key="7">
    <source>
        <dbReference type="EMBL" id="TDN47930.1"/>
    </source>
</evidence>
<keyword evidence="4 5" id="KW-0472">Membrane</keyword>
<gene>
    <name evidence="7" type="ORF">C7389_11746</name>
</gene>
<evidence type="ECO:0000256" key="5">
    <source>
        <dbReference type="RuleBase" id="RU369025"/>
    </source>
</evidence>
<comment type="subunit">
    <text evidence="5">Homoheptamer.</text>
</comment>
<keyword evidence="5" id="KW-0406">Ion transport</keyword>
<evidence type="ECO:0000256" key="1">
    <source>
        <dbReference type="ARBA" id="ARBA00004370"/>
    </source>
</evidence>
<comment type="caution">
    <text evidence="7">The sequence shown here is derived from an EMBL/GenBank/DDBJ whole genome shotgun (WGS) entry which is preliminary data.</text>
</comment>
<sequence>MKEIIPLWAQPWLDVIELATQIALIVLAAWLLRLVLRRLVRRIGERYNLPPELVMGSRRLTSFVIYSSALLLILDRFGVSGTVLWTAFTGFAAVAAVAFFAAWSVLSNIFCTLLIFTIRPFRLYDQVELLENGEKPGLKGQVVDINLIYTTLQESLPDGQDTVLQVPNSLFFQRSIRRWRSGVQG</sequence>
<dbReference type="Pfam" id="PF00924">
    <property type="entry name" value="MS_channel_2nd"/>
    <property type="match status" value="1"/>
</dbReference>
<feature type="domain" description="Mechanosensitive ion channel MscS" evidence="6">
    <location>
        <begin position="105"/>
        <end position="177"/>
    </location>
</feature>
<dbReference type="GO" id="GO:0005886">
    <property type="term" value="C:plasma membrane"/>
    <property type="evidence" value="ECO:0007669"/>
    <property type="project" value="UniProtKB-SubCell"/>
</dbReference>
<dbReference type="PANTHER" id="PTHR30221:SF8">
    <property type="entry name" value="SMALL-CONDUCTANCE MECHANOSENSITIVE CHANNEL"/>
    <property type="match status" value="1"/>
</dbReference>
<dbReference type="GO" id="GO:0008381">
    <property type="term" value="F:mechanosensitive monoatomic ion channel activity"/>
    <property type="evidence" value="ECO:0007669"/>
    <property type="project" value="InterPro"/>
</dbReference>
<feature type="transmembrane region" description="Helical" evidence="5">
    <location>
        <begin position="91"/>
        <end position="116"/>
    </location>
</feature>